<feature type="region of interest" description="Disordered" evidence="1">
    <location>
        <begin position="261"/>
        <end position="335"/>
    </location>
</feature>
<feature type="compositionally biased region" description="Basic and acidic residues" evidence="1">
    <location>
        <begin position="705"/>
        <end position="737"/>
    </location>
</feature>
<feature type="compositionally biased region" description="Polar residues" evidence="1">
    <location>
        <begin position="1227"/>
        <end position="1245"/>
    </location>
</feature>
<feature type="compositionally biased region" description="Polar residues" evidence="1">
    <location>
        <begin position="1377"/>
        <end position="1417"/>
    </location>
</feature>
<feature type="compositionally biased region" description="Basic and acidic residues" evidence="1">
    <location>
        <begin position="751"/>
        <end position="772"/>
    </location>
</feature>
<feature type="region of interest" description="Disordered" evidence="1">
    <location>
        <begin position="1183"/>
        <end position="1250"/>
    </location>
</feature>
<feature type="region of interest" description="Disordered" evidence="1">
    <location>
        <begin position="353"/>
        <end position="1163"/>
    </location>
</feature>
<dbReference type="Proteomes" id="UP000624244">
    <property type="component" value="Unassembled WGS sequence"/>
</dbReference>
<feature type="compositionally biased region" description="Basic residues" evidence="1">
    <location>
        <begin position="1341"/>
        <end position="1355"/>
    </location>
</feature>
<feature type="region of interest" description="Disordered" evidence="1">
    <location>
        <begin position="15"/>
        <end position="45"/>
    </location>
</feature>
<feature type="compositionally biased region" description="Polar residues" evidence="1">
    <location>
        <begin position="941"/>
        <end position="963"/>
    </location>
</feature>
<feature type="compositionally biased region" description="Polar residues" evidence="1">
    <location>
        <begin position="275"/>
        <end position="285"/>
    </location>
</feature>
<feature type="compositionally biased region" description="Low complexity" evidence="1">
    <location>
        <begin position="406"/>
        <end position="424"/>
    </location>
</feature>
<feature type="compositionally biased region" description="Low complexity" evidence="1">
    <location>
        <begin position="817"/>
        <end position="836"/>
    </location>
</feature>
<feature type="compositionally biased region" description="Polar residues" evidence="1">
    <location>
        <begin position="656"/>
        <end position="667"/>
    </location>
</feature>
<name>A0A8H5ZDT0_COCSA</name>
<feature type="compositionally biased region" description="Low complexity" evidence="1">
    <location>
        <begin position="1205"/>
        <end position="1214"/>
    </location>
</feature>
<protein>
    <recommendedName>
        <fullName evidence="4">PI-PLC Y-box domain-containing protein</fullName>
    </recommendedName>
</protein>
<evidence type="ECO:0000313" key="2">
    <source>
        <dbReference type="EMBL" id="KAF5847422.1"/>
    </source>
</evidence>
<comment type="caution">
    <text evidence="2">The sequence shown here is derived from an EMBL/GenBank/DDBJ whole genome shotgun (WGS) entry which is preliminary data.</text>
</comment>
<feature type="compositionally biased region" description="Low complexity" evidence="1">
    <location>
        <begin position="1141"/>
        <end position="1153"/>
    </location>
</feature>
<reference evidence="2" key="1">
    <citation type="submission" date="2019-11" db="EMBL/GenBank/DDBJ databases">
        <title>Bipolaris sorokiniana Genome sequencing.</title>
        <authorList>
            <person name="Wang H."/>
        </authorList>
    </citation>
    <scope>NUCLEOTIDE SEQUENCE</scope>
</reference>
<feature type="compositionally biased region" description="Basic and acidic residues" evidence="1">
    <location>
        <begin position="522"/>
        <end position="545"/>
    </location>
</feature>
<feature type="compositionally biased region" description="Basic and acidic residues" evidence="1">
    <location>
        <begin position="555"/>
        <end position="570"/>
    </location>
</feature>
<evidence type="ECO:0000313" key="3">
    <source>
        <dbReference type="Proteomes" id="UP000624244"/>
    </source>
</evidence>
<feature type="compositionally biased region" description="Polar residues" evidence="1">
    <location>
        <begin position="1058"/>
        <end position="1078"/>
    </location>
</feature>
<organism evidence="2 3">
    <name type="scientific">Cochliobolus sativus</name>
    <name type="common">Common root rot and spot blotch fungus</name>
    <name type="synonym">Bipolaris sorokiniana</name>
    <dbReference type="NCBI Taxonomy" id="45130"/>
    <lineage>
        <taxon>Eukaryota</taxon>
        <taxon>Fungi</taxon>
        <taxon>Dikarya</taxon>
        <taxon>Ascomycota</taxon>
        <taxon>Pezizomycotina</taxon>
        <taxon>Dothideomycetes</taxon>
        <taxon>Pleosporomycetidae</taxon>
        <taxon>Pleosporales</taxon>
        <taxon>Pleosporineae</taxon>
        <taxon>Pleosporaceae</taxon>
        <taxon>Bipolaris</taxon>
    </lineage>
</organism>
<feature type="region of interest" description="Disordered" evidence="1">
    <location>
        <begin position="1280"/>
        <end position="1299"/>
    </location>
</feature>
<feature type="compositionally biased region" description="Low complexity" evidence="1">
    <location>
        <begin position="928"/>
        <end position="940"/>
    </location>
</feature>
<feature type="compositionally biased region" description="Polar residues" evidence="1">
    <location>
        <begin position="236"/>
        <end position="249"/>
    </location>
</feature>
<evidence type="ECO:0008006" key="4">
    <source>
        <dbReference type="Google" id="ProtNLM"/>
    </source>
</evidence>
<feature type="compositionally biased region" description="Basic residues" evidence="1">
    <location>
        <begin position="15"/>
        <end position="32"/>
    </location>
</feature>
<feature type="region of interest" description="Disordered" evidence="1">
    <location>
        <begin position="108"/>
        <end position="249"/>
    </location>
</feature>
<feature type="compositionally biased region" description="Polar residues" evidence="1">
    <location>
        <begin position="1087"/>
        <end position="1105"/>
    </location>
</feature>
<feature type="compositionally biased region" description="Basic and acidic residues" evidence="1">
    <location>
        <begin position="1288"/>
        <end position="1299"/>
    </location>
</feature>
<feature type="compositionally biased region" description="Basic and acidic residues" evidence="1">
    <location>
        <begin position="992"/>
        <end position="1026"/>
    </location>
</feature>
<feature type="compositionally biased region" description="Polar residues" evidence="1">
    <location>
        <begin position="296"/>
        <end position="309"/>
    </location>
</feature>
<feature type="region of interest" description="Disordered" evidence="1">
    <location>
        <begin position="1339"/>
        <end position="1424"/>
    </location>
</feature>
<dbReference type="EMBL" id="WNKQ01000013">
    <property type="protein sequence ID" value="KAF5847422.1"/>
    <property type="molecule type" value="Genomic_DNA"/>
</dbReference>
<evidence type="ECO:0000256" key="1">
    <source>
        <dbReference type="SAM" id="MobiDB-lite"/>
    </source>
</evidence>
<feature type="compositionally biased region" description="Basic and acidic residues" evidence="1">
    <location>
        <begin position="353"/>
        <end position="364"/>
    </location>
</feature>
<gene>
    <name evidence="2" type="ORF">GGP41_000140</name>
</gene>
<feature type="compositionally biased region" description="Polar residues" evidence="1">
    <location>
        <begin position="135"/>
        <end position="192"/>
    </location>
</feature>
<feature type="compositionally biased region" description="Low complexity" evidence="1">
    <location>
        <begin position="202"/>
        <end position="217"/>
    </location>
</feature>
<sequence>MDVMCIGPRHTLGLHTKKAPARAKTSASHHRGYTSPQPPIHRSTPAIRPAAKGLLVPNLSHLATTLRHPTSTLRKRPLDTCGDSKHLTLVPETVMAEQVANDVVKEAQSVGRSAPIDESASTTNDPAVNGDPPSGTATTKPTPSEAPSTKPTANGIDTASAGSVHVSQKTQGQATAADNKQLGASQHETTQPHLAVGSSELSVSDSQAVADASGGSDTDISRPGSVDQSKRDGSHVRTSSAAKKQPFKSVSVTKSFLAKTVTSTPAARPGDKATPTASLKTSNVLSAKPRLVAKSGANNTPRTLGQANGTGAGPDASKVWNKNQPVPPPPPKQFTDEELKQQYGIHLATRLQADEAGKEAKWADIDDDEDDWAPETVQWMDGTKSSVAVQPETPVVPAEEPKTILKPEVPTETPKPSTSPAPTANLPKPSVTGGNKTILKPGAHAQPTGKSSLVLKGQPEKPTLVAKPSATEKKSPWAPLPPIEKVSPAQINPPPAQQPPLRYSQRESHGYDSMPPQPTKEIAPDDFNRSWRNDNGGRDARDGRELFNSQSGRYEPVHNDARRSGGRDSGFRQQPSLLQRPAQDGPAEPSAAFQTSRASADGPAWGRRRNSSNVSGGMPRRMSIDPRAPDMPTGPMYMERRESHSINGYDHAESVASRNSPFQQMRSPNVAHAHPASPYGSVTSPAMQDAPAPVQAPPVENPVEVQKRLMAEKIERARLKKQQDQEAEKRAEAERKERIAKKLAAMGPPESKPKAKEQSPSRPEKPVQKEKTAASSVQSPPKPPIPTADGEVTQYGMMKVHQPHPVKKSPQTEHARPGQQAPSAPAPSLEQQPAQPFDSLARDSEKSRLAIHSDAAAHQTDGAAPSGPRPQGPPVAWSPATAPQPRPWTSQVWGPPQAKDRALGNGTFDSGYRGQSRPGTQPPLPVQAPATAPIGTAIAPQSLTPQSTRQLPASQPMFQQRTPHAQPPPPSRSGRVVKPITGGGWDTFGDLILKDDQEALARSRQERDRQGEGFRPELRETYKDQRGQAQVTLHDKVVPDIALVDSLKKDDVPKPVNEGQSPQQVLGQGTLQQATGSRASRFFPRPTESSLDAMSSSATHASNKADSPPPPPETETHPVFSSDAGHPLVRLPKPSPVVRLPPSASGTGPSPTAQVTMPSRGQALGARPLAMNPEWQARFNKLLDKPGSTRPPSNPVNPSLPPVVPQQGAVAPAALSKASLDVRGSTGPATVSLPTTPQRNPFSNDRGSEVITRKGAEALFEDREFGSLPTVRLSKISHLAADQPPKAAPKDEQHPKFKKFENPFTIRRLEAFDIEKTAQYKGKFDVVIRIANMREPVTKSVQRKHYGPKLNRQAKPKPAGSPNAAFSNATKDRPRKVSQQSQADRSYTSNSTTHPSGAKSWSSNSNTRTPSTHQPTTWAKLAAA</sequence>
<accession>A0A8H5ZDT0</accession>
<feature type="compositionally biased region" description="Pro residues" evidence="1">
    <location>
        <begin position="1192"/>
        <end position="1204"/>
    </location>
</feature>
<proteinExistence type="predicted"/>